<gene>
    <name evidence="1" type="ORF">IZU98_25025</name>
</gene>
<proteinExistence type="predicted"/>
<name>A0A7S9LNE9_9PSED</name>
<dbReference type="RefSeq" id="WP_191087933.1">
    <property type="nucleotide sequence ID" value="NZ_CP064945.1"/>
</dbReference>
<organism evidence="1 2">
    <name type="scientific">Pseudomonas fulva</name>
    <dbReference type="NCBI Taxonomy" id="47880"/>
    <lineage>
        <taxon>Bacteria</taxon>
        <taxon>Pseudomonadati</taxon>
        <taxon>Pseudomonadota</taxon>
        <taxon>Gammaproteobacteria</taxon>
        <taxon>Pseudomonadales</taxon>
        <taxon>Pseudomonadaceae</taxon>
        <taxon>Pseudomonas</taxon>
    </lineage>
</organism>
<dbReference type="AlphaFoldDB" id="A0A7S9LNE9"/>
<keyword evidence="1" id="KW-0614">Plasmid</keyword>
<protein>
    <submittedName>
        <fullName evidence="1">Uncharacterized protein</fullName>
    </submittedName>
</protein>
<dbReference type="Proteomes" id="UP000594430">
    <property type="component" value="Plasmid pVIM-24-ZDHY414"/>
</dbReference>
<evidence type="ECO:0000313" key="2">
    <source>
        <dbReference type="Proteomes" id="UP000594430"/>
    </source>
</evidence>
<dbReference type="EMBL" id="CP064948">
    <property type="protein sequence ID" value="QPH52136.1"/>
    <property type="molecule type" value="Genomic_DNA"/>
</dbReference>
<reference evidence="1 2" key="1">
    <citation type="submission" date="2020-11" db="EMBL/GenBank/DDBJ databases">
        <title>Pseudomonas fulva producing VIM-24.</title>
        <authorList>
            <person name="Liu S."/>
        </authorList>
    </citation>
    <scope>NUCLEOTIDE SEQUENCE [LARGE SCALE GENOMIC DNA]</scope>
    <source>
        <strain evidence="1 2">ZDHY414</strain>
        <plasmid evidence="1 2">pVIM-24-ZDHY414</plasmid>
    </source>
</reference>
<accession>A0A7S9LNE9</accession>
<sequence length="109" mass="12356">MKRILGLLVCCTVTLGLLWCGLAFVERIYWVNSSTYTSLLSRDVTITEDMGRSEEGYGALCPGTRSTLEEKDNGHFVRCGFIWTPGSVYRINNYEQLSAWMWQEGSSDN</sequence>
<geneLocation type="plasmid" evidence="1 2">
    <name>pVIM-24-ZDHY414</name>
</geneLocation>
<evidence type="ECO:0000313" key="1">
    <source>
        <dbReference type="EMBL" id="QPH52136.1"/>
    </source>
</evidence>